<proteinExistence type="predicted"/>
<dbReference type="AlphaFoldDB" id="A0A5J4QFM3"/>
<protein>
    <submittedName>
        <fullName evidence="1">Uncharacterized protein</fullName>
    </submittedName>
</protein>
<comment type="caution">
    <text evidence="1">The sequence shown here is derived from an EMBL/GenBank/DDBJ whole genome shotgun (WGS) entry which is preliminary data.</text>
</comment>
<sequence>MPKCTTGYILFAQRAAKGYTLNKDLLPTVEIPFPDPKKRDEIVKKKIQLENERNRRFKY</sequence>
<accession>A0A5J4QFM3</accession>
<reference evidence="1" key="1">
    <citation type="submission" date="2019-03" db="EMBL/GenBank/DDBJ databases">
        <title>Single cell metagenomics reveals metabolic interactions within the superorganism composed of flagellate Streblomastix strix and complex community of Bacteroidetes bacteria on its surface.</title>
        <authorList>
            <person name="Treitli S.C."/>
            <person name="Kolisko M."/>
            <person name="Husnik F."/>
            <person name="Keeling P."/>
            <person name="Hampl V."/>
        </authorList>
    </citation>
    <scope>NUCLEOTIDE SEQUENCE</scope>
    <source>
        <strain evidence="1">STM</strain>
    </source>
</reference>
<gene>
    <name evidence="1" type="ORF">EZS27_030125</name>
    <name evidence="2" type="ORF">EZS27_030127</name>
</gene>
<evidence type="ECO:0000313" key="2">
    <source>
        <dbReference type="EMBL" id="KAA6320051.1"/>
    </source>
</evidence>
<dbReference type="EMBL" id="SNRY01003700">
    <property type="protein sequence ID" value="KAA6320051.1"/>
    <property type="molecule type" value="Genomic_DNA"/>
</dbReference>
<organism evidence="1">
    <name type="scientific">termite gut metagenome</name>
    <dbReference type="NCBI Taxonomy" id="433724"/>
    <lineage>
        <taxon>unclassified sequences</taxon>
        <taxon>metagenomes</taxon>
        <taxon>organismal metagenomes</taxon>
    </lineage>
</organism>
<dbReference type="EMBL" id="SNRY01003700">
    <property type="protein sequence ID" value="KAA6320049.1"/>
    <property type="molecule type" value="Genomic_DNA"/>
</dbReference>
<evidence type="ECO:0000313" key="1">
    <source>
        <dbReference type="EMBL" id="KAA6320049.1"/>
    </source>
</evidence>
<name>A0A5J4QFM3_9ZZZZ</name>